<proteinExistence type="predicted"/>
<protein>
    <recommendedName>
        <fullName evidence="2">DUF559 domain-containing protein</fullName>
    </recommendedName>
</protein>
<dbReference type="EMBL" id="BPQP01000036">
    <property type="protein sequence ID" value="GJD95413.1"/>
    <property type="molecule type" value="Genomic_DNA"/>
</dbReference>
<feature type="region of interest" description="Disordered" evidence="1">
    <location>
        <begin position="131"/>
        <end position="163"/>
    </location>
</feature>
<dbReference type="InterPro" id="IPR011335">
    <property type="entry name" value="Restrct_endonuc-II-like"/>
</dbReference>
<dbReference type="SUPFAM" id="SSF52980">
    <property type="entry name" value="Restriction endonuclease-like"/>
    <property type="match status" value="1"/>
</dbReference>
<dbReference type="PANTHER" id="PTHR38590">
    <property type="entry name" value="BLL0828 PROTEIN"/>
    <property type="match status" value="1"/>
</dbReference>
<reference evidence="3" key="2">
    <citation type="submission" date="2021-08" db="EMBL/GenBank/DDBJ databases">
        <authorList>
            <person name="Tani A."/>
            <person name="Ola A."/>
            <person name="Ogura Y."/>
            <person name="Katsura K."/>
            <person name="Hayashi T."/>
        </authorList>
    </citation>
    <scope>NUCLEOTIDE SEQUENCE</scope>
    <source>
        <strain evidence="3">DSM 19015</strain>
    </source>
</reference>
<dbReference type="Pfam" id="PF04480">
    <property type="entry name" value="DUF559"/>
    <property type="match status" value="1"/>
</dbReference>
<sequence length="163" mass="18127">MAWREDSTKPVTPRAATNAKTLRKALTEPERRLWWHLRHRLPIHGTHFRRQVPIGAYVADFCCLSARLIVEVDGGQHGTDRNTAYDTQRDATLAAYGFQVLRFTNADVMREIDVGLDTIFAELSLRNCGEEPGVVQAAPRQPDPAPPPPPTSSPQGGGEFAER</sequence>
<dbReference type="Proteomes" id="UP001055125">
    <property type="component" value="Unassembled WGS sequence"/>
</dbReference>
<dbReference type="InterPro" id="IPR007569">
    <property type="entry name" value="DUF559"/>
</dbReference>
<feature type="domain" description="DUF559" evidence="2">
    <location>
        <begin position="15"/>
        <end position="123"/>
    </location>
</feature>
<accession>A0ABQ4RZ11</accession>
<reference evidence="3" key="1">
    <citation type="journal article" date="2021" name="Front. Microbiol.">
        <title>Comprehensive Comparative Genomics and Phenotyping of Methylobacterium Species.</title>
        <authorList>
            <person name="Alessa O."/>
            <person name="Ogura Y."/>
            <person name="Fujitani Y."/>
            <person name="Takami H."/>
            <person name="Hayashi T."/>
            <person name="Sahin N."/>
            <person name="Tani A."/>
        </authorList>
    </citation>
    <scope>NUCLEOTIDE SEQUENCE</scope>
    <source>
        <strain evidence="3">DSM 19015</strain>
    </source>
</reference>
<comment type="caution">
    <text evidence="3">The sequence shown here is derived from an EMBL/GenBank/DDBJ whole genome shotgun (WGS) entry which is preliminary data.</text>
</comment>
<evidence type="ECO:0000313" key="3">
    <source>
        <dbReference type="EMBL" id="GJD95413.1"/>
    </source>
</evidence>
<organism evidence="3 4">
    <name type="scientific">Methylobacterium iners</name>
    <dbReference type="NCBI Taxonomy" id="418707"/>
    <lineage>
        <taxon>Bacteria</taxon>
        <taxon>Pseudomonadati</taxon>
        <taxon>Pseudomonadota</taxon>
        <taxon>Alphaproteobacteria</taxon>
        <taxon>Hyphomicrobiales</taxon>
        <taxon>Methylobacteriaceae</taxon>
        <taxon>Methylobacterium</taxon>
    </lineage>
</organism>
<evidence type="ECO:0000259" key="2">
    <source>
        <dbReference type="Pfam" id="PF04480"/>
    </source>
</evidence>
<dbReference type="InterPro" id="IPR047216">
    <property type="entry name" value="Endonuclease_DUF559_bact"/>
</dbReference>
<evidence type="ECO:0000313" key="4">
    <source>
        <dbReference type="Proteomes" id="UP001055125"/>
    </source>
</evidence>
<dbReference type="CDD" id="cd01038">
    <property type="entry name" value="Endonuclease_DUF559"/>
    <property type="match status" value="1"/>
</dbReference>
<dbReference type="Gene3D" id="3.40.960.10">
    <property type="entry name" value="VSR Endonuclease"/>
    <property type="match status" value="1"/>
</dbReference>
<feature type="compositionally biased region" description="Pro residues" evidence="1">
    <location>
        <begin position="141"/>
        <end position="152"/>
    </location>
</feature>
<evidence type="ECO:0000256" key="1">
    <source>
        <dbReference type="SAM" id="MobiDB-lite"/>
    </source>
</evidence>
<gene>
    <name evidence="3" type="ORF">OCOJLMKI_2625</name>
</gene>
<dbReference type="PANTHER" id="PTHR38590:SF1">
    <property type="entry name" value="BLL0828 PROTEIN"/>
    <property type="match status" value="1"/>
</dbReference>
<dbReference type="RefSeq" id="WP_238244554.1">
    <property type="nucleotide sequence ID" value="NZ_BPQP01000036.1"/>
</dbReference>
<keyword evidence="4" id="KW-1185">Reference proteome</keyword>
<name>A0ABQ4RZ11_9HYPH</name>